<organism evidence="1">
    <name type="scientific">marine sediment metagenome</name>
    <dbReference type="NCBI Taxonomy" id="412755"/>
    <lineage>
        <taxon>unclassified sequences</taxon>
        <taxon>metagenomes</taxon>
        <taxon>ecological metagenomes</taxon>
    </lineage>
</organism>
<sequence length="259" mass="27973">MARIRGIGTAQHARRRVIRPWNPLLIFGVDLELWLRSDLLVGFSGSDVLTWGDLSTKGRNFSTTAGSRPIINLTDANWAGKPSLGFDATPLWLDSDDAASVWKFLHDGTGGGALIVYRLNSTAAQVALMTANTSTDIGIQLWGRVSGAQTIRLPNGVGGFTFNNGIANAINTNYYGYFAYLEGRPVNEWTHDLLATSNQGNSSGAPVAANPTASLRIGARLDATSGTRGVILEIIAFSVYPSDQQFVQLKAYLDTRYSF</sequence>
<dbReference type="EMBL" id="LAZR01008197">
    <property type="protein sequence ID" value="KKM80364.1"/>
    <property type="molecule type" value="Genomic_DNA"/>
</dbReference>
<reference evidence="1" key="1">
    <citation type="journal article" date="2015" name="Nature">
        <title>Complex archaea that bridge the gap between prokaryotes and eukaryotes.</title>
        <authorList>
            <person name="Spang A."/>
            <person name="Saw J.H."/>
            <person name="Jorgensen S.L."/>
            <person name="Zaremba-Niedzwiedzka K."/>
            <person name="Martijn J."/>
            <person name="Lind A.E."/>
            <person name="van Eijk R."/>
            <person name="Schleper C."/>
            <person name="Guy L."/>
            <person name="Ettema T.J."/>
        </authorList>
    </citation>
    <scope>NUCLEOTIDE SEQUENCE</scope>
</reference>
<evidence type="ECO:0000313" key="1">
    <source>
        <dbReference type="EMBL" id="KKM80364.1"/>
    </source>
</evidence>
<name>A0A0F9KDP1_9ZZZZ</name>
<gene>
    <name evidence="1" type="ORF">LCGC14_1340610</name>
</gene>
<protein>
    <submittedName>
        <fullName evidence="1">Uncharacterized protein</fullName>
    </submittedName>
</protein>
<proteinExistence type="predicted"/>
<dbReference type="AlphaFoldDB" id="A0A0F9KDP1"/>
<comment type="caution">
    <text evidence="1">The sequence shown here is derived from an EMBL/GenBank/DDBJ whole genome shotgun (WGS) entry which is preliminary data.</text>
</comment>
<accession>A0A0F9KDP1</accession>